<dbReference type="PANTHER" id="PTHR30137">
    <property type="entry name" value="LUCIFERASE-LIKE MONOOXYGENASE"/>
    <property type="match status" value="1"/>
</dbReference>
<protein>
    <recommendedName>
        <fullName evidence="3">Luciferase-like domain-containing protein</fullName>
    </recommendedName>
</protein>
<dbReference type="SUPFAM" id="SSF51679">
    <property type="entry name" value="Bacterial luciferase-like"/>
    <property type="match status" value="1"/>
</dbReference>
<evidence type="ECO:0000259" key="3">
    <source>
        <dbReference type="Pfam" id="PF00296"/>
    </source>
</evidence>
<dbReference type="GO" id="GO:0016705">
    <property type="term" value="F:oxidoreductase activity, acting on paired donors, with incorporation or reduction of molecular oxygen"/>
    <property type="evidence" value="ECO:0007669"/>
    <property type="project" value="InterPro"/>
</dbReference>
<gene>
    <name evidence="4" type="ORF">METZ01_LOCUS218780</name>
</gene>
<dbReference type="PANTHER" id="PTHR30137:SF8">
    <property type="entry name" value="BLR5498 PROTEIN"/>
    <property type="match status" value="1"/>
</dbReference>
<feature type="non-terminal residue" evidence="4">
    <location>
        <position position="1"/>
    </location>
</feature>
<keyword evidence="2" id="KW-0503">Monooxygenase</keyword>
<name>A0A382FS55_9ZZZZ</name>
<evidence type="ECO:0000256" key="1">
    <source>
        <dbReference type="ARBA" id="ARBA00023002"/>
    </source>
</evidence>
<dbReference type="Pfam" id="PF00296">
    <property type="entry name" value="Bac_luciferase"/>
    <property type="match status" value="1"/>
</dbReference>
<keyword evidence="1" id="KW-0560">Oxidoreductase</keyword>
<feature type="domain" description="Luciferase-like" evidence="3">
    <location>
        <begin position="28"/>
        <end position="220"/>
    </location>
</feature>
<dbReference type="InterPro" id="IPR011251">
    <property type="entry name" value="Luciferase-like_dom"/>
</dbReference>
<dbReference type="CDD" id="cd00347">
    <property type="entry name" value="Flavin_utilizing_monoxygenases"/>
    <property type="match status" value="1"/>
</dbReference>
<dbReference type="GO" id="GO:0004497">
    <property type="term" value="F:monooxygenase activity"/>
    <property type="evidence" value="ECO:0007669"/>
    <property type="project" value="UniProtKB-KW"/>
</dbReference>
<feature type="non-terminal residue" evidence="4">
    <location>
        <position position="230"/>
    </location>
</feature>
<evidence type="ECO:0000256" key="2">
    <source>
        <dbReference type="ARBA" id="ARBA00023033"/>
    </source>
</evidence>
<evidence type="ECO:0000313" key="4">
    <source>
        <dbReference type="EMBL" id="SVB65926.1"/>
    </source>
</evidence>
<dbReference type="EMBL" id="UINC01051587">
    <property type="protein sequence ID" value="SVB65926.1"/>
    <property type="molecule type" value="Genomic_DNA"/>
</dbReference>
<sequence>VTTISFEDVKIRTSCKIIVLAAYLPGYMEFSHFLNSHLLDPAIGARRLYREMLEQAVHAEACGYRGVSIPEHHLVNILLIPSPLQFAVKVAAHTESVEIATSVCQLPLRDMRVFAGEVIQAQTLCDGRLILGVGKGAFGYETARMGVPFDDTKAKFEESLQVLEALLSQQSVSWKGEHYHFDPLTVMPRPEDPIPIALAIMAPLGIEAMAAKGYHIQTTPLGAHHGVLME</sequence>
<organism evidence="4">
    <name type="scientific">marine metagenome</name>
    <dbReference type="NCBI Taxonomy" id="408172"/>
    <lineage>
        <taxon>unclassified sequences</taxon>
        <taxon>metagenomes</taxon>
        <taxon>ecological metagenomes</taxon>
    </lineage>
</organism>
<dbReference type="Gene3D" id="3.20.20.30">
    <property type="entry name" value="Luciferase-like domain"/>
    <property type="match status" value="1"/>
</dbReference>
<proteinExistence type="predicted"/>
<dbReference type="GO" id="GO:0005829">
    <property type="term" value="C:cytosol"/>
    <property type="evidence" value="ECO:0007669"/>
    <property type="project" value="TreeGrafter"/>
</dbReference>
<dbReference type="InterPro" id="IPR036661">
    <property type="entry name" value="Luciferase-like_sf"/>
</dbReference>
<accession>A0A382FS55</accession>
<dbReference type="InterPro" id="IPR050766">
    <property type="entry name" value="Bact_Lucif_Oxidored"/>
</dbReference>
<dbReference type="AlphaFoldDB" id="A0A382FS55"/>
<reference evidence="4" key="1">
    <citation type="submission" date="2018-05" db="EMBL/GenBank/DDBJ databases">
        <authorList>
            <person name="Lanie J.A."/>
            <person name="Ng W.-L."/>
            <person name="Kazmierczak K.M."/>
            <person name="Andrzejewski T.M."/>
            <person name="Davidsen T.M."/>
            <person name="Wayne K.J."/>
            <person name="Tettelin H."/>
            <person name="Glass J.I."/>
            <person name="Rusch D."/>
            <person name="Podicherti R."/>
            <person name="Tsui H.-C.T."/>
            <person name="Winkler M.E."/>
        </authorList>
    </citation>
    <scope>NUCLEOTIDE SEQUENCE</scope>
</reference>